<feature type="transmembrane region" description="Helical" evidence="1">
    <location>
        <begin position="25"/>
        <end position="44"/>
    </location>
</feature>
<keyword evidence="3" id="KW-1185">Reference proteome</keyword>
<dbReference type="GeneID" id="51867965"/>
<dbReference type="Proteomes" id="UP000006854">
    <property type="component" value="Chromosome"/>
</dbReference>
<keyword evidence="1" id="KW-0472">Membrane</keyword>
<protein>
    <submittedName>
        <fullName evidence="2">Uncharacterized protein</fullName>
    </submittedName>
</protein>
<dbReference type="EMBL" id="FR845719">
    <property type="protein sequence ID" value="CCA53619.1"/>
    <property type="molecule type" value="Genomic_DNA"/>
</dbReference>
<dbReference type="KEGG" id="sve:SVEN_0332"/>
<organism evidence="2 3">
    <name type="scientific">Streptomyces venezuelae (strain ATCC 10712 / CBS 650.69 / DSM 40230 / JCM 4526 / NBRC 13096 / PD 04745)</name>
    <dbReference type="NCBI Taxonomy" id="953739"/>
    <lineage>
        <taxon>Bacteria</taxon>
        <taxon>Bacillati</taxon>
        <taxon>Actinomycetota</taxon>
        <taxon>Actinomycetes</taxon>
        <taxon>Kitasatosporales</taxon>
        <taxon>Streptomycetaceae</taxon>
        <taxon>Streptomyces</taxon>
    </lineage>
</organism>
<dbReference type="HOGENOM" id="CLU_2902317_0_0_11"/>
<keyword evidence="1" id="KW-0812">Transmembrane</keyword>
<proteinExistence type="predicted"/>
<dbReference type="RefSeq" id="WP_015031538.1">
    <property type="nucleotide sequence ID" value="NC_018750.1"/>
</dbReference>
<sequence>MDFFDGELGGRDETHIGAEGRGCSWFYAVLIGLAVLAVVVWNWFWDAVRDLLF</sequence>
<name>F2R5V8_STRVP</name>
<dbReference type="PATRIC" id="fig|953739.5.peg.5899"/>
<keyword evidence="1" id="KW-1133">Transmembrane helix</keyword>
<evidence type="ECO:0000313" key="3">
    <source>
        <dbReference type="Proteomes" id="UP000006854"/>
    </source>
</evidence>
<reference evidence="2 3" key="1">
    <citation type="journal article" date="2011" name="BMC Genomics">
        <title>Genome-wide analysis of the role of GlnR in Streptomyces venezuelae provides new insights into global nitrogen regulation in actinomycetes.</title>
        <authorList>
            <person name="Pullan S.T."/>
            <person name="Bibb M.J."/>
            <person name="Merrick M."/>
        </authorList>
    </citation>
    <scope>NUCLEOTIDE SEQUENCE [LARGE SCALE GENOMIC DNA]</scope>
    <source>
        <strain evidence="3">ATCC 10712 / CBS 650.69 / DSM 40230 / JCM 4526 / NBRC 13096 / PD 04745</strain>
    </source>
</reference>
<dbReference type="AlphaFoldDB" id="F2R5V8"/>
<gene>
    <name evidence="2" type="ordered locus">SVEN_0332</name>
</gene>
<evidence type="ECO:0000256" key="1">
    <source>
        <dbReference type="SAM" id="Phobius"/>
    </source>
</evidence>
<evidence type="ECO:0000313" key="2">
    <source>
        <dbReference type="EMBL" id="CCA53619.1"/>
    </source>
</evidence>
<accession>F2R5V8</accession>